<gene>
    <name evidence="2" type="ORF">ACFPM7_24645</name>
</gene>
<evidence type="ECO:0000256" key="1">
    <source>
        <dbReference type="SAM" id="SignalP"/>
    </source>
</evidence>
<sequence>MRRTISAVAAVVAGAVLLTGCSALQEAADTVTAADRALTTAQVCAQAIGAIDFSISTDPQTALEQTENAAGELSTLATQAGDATVADAISGVATTLSNVTLDDLVSPLEWVGDRTAAAADVLNACAGF</sequence>
<keyword evidence="1" id="KW-0732">Signal</keyword>
<dbReference type="NCBIfam" id="NF037950">
    <property type="entry name" value="spanin2_1"/>
    <property type="match status" value="1"/>
</dbReference>
<feature type="chain" id="PRO_5046085488" evidence="1">
    <location>
        <begin position="28"/>
        <end position="128"/>
    </location>
</feature>
<proteinExistence type="predicted"/>
<accession>A0ABW0EXG5</accession>
<name>A0ABW0EXG5_9PSEU</name>
<evidence type="ECO:0000313" key="3">
    <source>
        <dbReference type="Proteomes" id="UP001596157"/>
    </source>
</evidence>
<protein>
    <submittedName>
        <fullName evidence="2">Bacteriophage spanin2 family protein</fullName>
    </submittedName>
</protein>
<evidence type="ECO:0000313" key="2">
    <source>
        <dbReference type="EMBL" id="MFC5290255.1"/>
    </source>
</evidence>
<reference evidence="3" key="1">
    <citation type="journal article" date="2019" name="Int. J. Syst. Evol. Microbiol.">
        <title>The Global Catalogue of Microorganisms (GCM) 10K type strain sequencing project: providing services to taxonomists for standard genome sequencing and annotation.</title>
        <authorList>
            <consortium name="The Broad Institute Genomics Platform"/>
            <consortium name="The Broad Institute Genome Sequencing Center for Infectious Disease"/>
            <person name="Wu L."/>
            <person name="Ma J."/>
        </authorList>
    </citation>
    <scope>NUCLEOTIDE SEQUENCE [LARGE SCALE GENOMIC DNA]</scope>
    <source>
        <strain evidence="3">CCUG 59778</strain>
    </source>
</reference>
<dbReference type="Proteomes" id="UP001596157">
    <property type="component" value="Unassembled WGS sequence"/>
</dbReference>
<organism evidence="2 3">
    <name type="scientific">Actinokineospora guangxiensis</name>
    <dbReference type="NCBI Taxonomy" id="1490288"/>
    <lineage>
        <taxon>Bacteria</taxon>
        <taxon>Bacillati</taxon>
        <taxon>Actinomycetota</taxon>
        <taxon>Actinomycetes</taxon>
        <taxon>Pseudonocardiales</taxon>
        <taxon>Pseudonocardiaceae</taxon>
        <taxon>Actinokineospora</taxon>
    </lineage>
</organism>
<dbReference type="RefSeq" id="WP_378250139.1">
    <property type="nucleotide sequence ID" value="NZ_JBHSKF010000015.1"/>
</dbReference>
<dbReference type="PROSITE" id="PS51257">
    <property type="entry name" value="PROKAR_LIPOPROTEIN"/>
    <property type="match status" value="1"/>
</dbReference>
<comment type="caution">
    <text evidence="2">The sequence shown here is derived from an EMBL/GenBank/DDBJ whole genome shotgun (WGS) entry which is preliminary data.</text>
</comment>
<keyword evidence="3" id="KW-1185">Reference proteome</keyword>
<feature type="signal peptide" evidence="1">
    <location>
        <begin position="1"/>
        <end position="27"/>
    </location>
</feature>
<dbReference type="EMBL" id="JBHSKF010000015">
    <property type="protein sequence ID" value="MFC5290255.1"/>
    <property type="molecule type" value="Genomic_DNA"/>
</dbReference>